<sequence>MNDKGYSVFTYFIDEKITIILTGPFQKNLFLTDLKEVVQQEVSEDSFIGIGTTVCSQNELSISLK</sequence>
<name>A0ABU3XI47_9BACI</name>
<protein>
    <submittedName>
        <fullName evidence="1">Uncharacterized protein</fullName>
    </submittedName>
</protein>
<evidence type="ECO:0000313" key="2">
    <source>
        <dbReference type="Proteomes" id="UP001287282"/>
    </source>
</evidence>
<gene>
    <name evidence="1" type="ORF">RYX56_24685</name>
</gene>
<dbReference type="Proteomes" id="UP001287282">
    <property type="component" value="Unassembled WGS sequence"/>
</dbReference>
<comment type="caution">
    <text evidence="1">The sequence shown here is derived from an EMBL/GenBank/DDBJ whole genome shotgun (WGS) entry which is preliminary data.</text>
</comment>
<keyword evidence="2" id="KW-1185">Reference proteome</keyword>
<reference evidence="1 2" key="1">
    <citation type="submission" date="2023-10" db="EMBL/GenBank/DDBJ databases">
        <title>Screening of Alkalihalobacillus lindianensis BZ-TG-R113 and Its Alleviation of Salt Stress on Rapeseed Growth.</title>
        <authorList>
            <person name="Zhao B."/>
            <person name="Guo T."/>
        </authorList>
    </citation>
    <scope>NUCLEOTIDE SEQUENCE [LARGE SCALE GENOMIC DNA]</scope>
    <source>
        <strain evidence="1 2">BZ-TG-R113</strain>
    </source>
</reference>
<organism evidence="1 2">
    <name type="scientific">Alkalihalophilus lindianensis</name>
    <dbReference type="NCBI Taxonomy" id="1630542"/>
    <lineage>
        <taxon>Bacteria</taxon>
        <taxon>Bacillati</taxon>
        <taxon>Bacillota</taxon>
        <taxon>Bacilli</taxon>
        <taxon>Bacillales</taxon>
        <taxon>Bacillaceae</taxon>
        <taxon>Alkalihalophilus</taxon>
    </lineage>
</organism>
<feature type="non-terminal residue" evidence="1">
    <location>
        <position position="65"/>
    </location>
</feature>
<dbReference type="EMBL" id="JAWJBA010000888">
    <property type="protein sequence ID" value="MDV2687549.1"/>
    <property type="molecule type" value="Genomic_DNA"/>
</dbReference>
<proteinExistence type="predicted"/>
<evidence type="ECO:0000313" key="1">
    <source>
        <dbReference type="EMBL" id="MDV2687549.1"/>
    </source>
</evidence>
<accession>A0ABU3XI47</accession>
<dbReference type="RefSeq" id="WP_317124431.1">
    <property type="nucleotide sequence ID" value="NZ_JAWJBA010000888.1"/>
</dbReference>